<dbReference type="Proteomes" id="UP001549036">
    <property type="component" value="Unassembled WGS sequence"/>
</dbReference>
<reference evidence="1 2" key="1">
    <citation type="submission" date="2024-06" db="EMBL/GenBank/DDBJ databases">
        <title>Genomic Encyclopedia of Type Strains, Phase IV (KMG-IV): sequencing the most valuable type-strain genomes for metagenomic binning, comparative biology and taxonomic classification.</title>
        <authorList>
            <person name="Goeker M."/>
        </authorList>
    </citation>
    <scope>NUCLEOTIDE SEQUENCE [LARGE SCALE GENOMIC DNA]</scope>
    <source>
        <strain evidence="1 2">DSM 29846</strain>
    </source>
</reference>
<protein>
    <submittedName>
        <fullName evidence="1">Uncharacterized protein</fullName>
    </submittedName>
</protein>
<evidence type="ECO:0000313" key="1">
    <source>
        <dbReference type="EMBL" id="MET3592259.1"/>
    </source>
</evidence>
<comment type="caution">
    <text evidence="1">The sequence shown here is derived from an EMBL/GenBank/DDBJ whole genome shotgun (WGS) entry which is preliminary data.</text>
</comment>
<gene>
    <name evidence="1" type="ORF">ABID26_001643</name>
</gene>
<sequence length="54" mass="5955">MKRATFIDSSLPPRFDPVVPGRVRWSEARAAAWLPFRHRAGALENLSKGSSCAS</sequence>
<evidence type="ECO:0000313" key="2">
    <source>
        <dbReference type="Proteomes" id="UP001549036"/>
    </source>
</evidence>
<proteinExistence type="predicted"/>
<dbReference type="RefSeq" id="WP_292298756.1">
    <property type="nucleotide sequence ID" value="NZ_JBEPLM010000002.1"/>
</dbReference>
<name>A0ABV2HNZ1_9HYPH</name>
<accession>A0ABV2HNZ1</accession>
<dbReference type="EMBL" id="JBEPLM010000002">
    <property type="protein sequence ID" value="MET3592259.1"/>
    <property type="molecule type" value="Genomic_DNA"/>
</dbReference>
<organism evidence="1 2">
    <name type="scientific">Mesorhizobium shonense</name>
    <dbReference type="NCBI Taxonomy" id="1209948"/>
    <lineage>
        <taxon>Bacteria</taxon>
        <taxon>Pseudomonadati</taxon>
        <taxon>Pseudomonadota</taxon>
        <taxon>Alphaproteobacteria</taxon>
        <taxon>Hyphomicrobiales</taxon>
        <taxon>Phyllobacteriaceae</taxon>
        <taxon>Mesorhizobium</taxon>
    </lineage>
</organism>
<keyword evidence="2" id="KW-1185">Reference proteome</keyword>